<dbReference type="Proteomes" id="UP000435187">
    <property type="component" value="Unassembled WGS sequence"/>
</dbReference>
<accession>A0A6N7QY78</accession>
<evidence type="ECO:0000313" key="1">
    <source>
        <dbReference type="EMBL" id="MRI65640.1"/>
    </source>
</evidence>
<dbReference type="AlphaFoldDB" id="A0A6N7QY78"/>
<dbReference type="EMBL" id="WJEE01000006">
    <property type="protein sequence ID" value="MRI65640.1"/>
    <property type="molecule type" value="Genomic_DNA"/>
</dbReference>
<protein>
    <recommendedName>
        <fullName evidence="3">DUF3993 domain-containing protein</fullName>
    </recommendedName>
</protein>
<proteinExistence type="predicted"/>
<comment type="caution">
    <text evidence="1">The sequence shown here is derived from an EMBL/GenBank/DDBJ whole genome shotgun (WGS) entry which is preliminary data.</text>
</comment>
<organism evidence="1 2">
    <name type="scientific">Gracilibacillus thailandensis</name>
    <dbReference type="NCBI Taxonomy" id="563735"/>
    <lineage>
        <taxon>Bacteria</taxon>
        <taxon>Bacillati</taxon>
        <taxon>Bacillota</taxon>
        <taxon>Bacilli</taxon>
        <taxon>Bacillales</taxon>
        <taxon>Bacillaceae</taxon>
        <taxon>Gracilibacillus</taxon>
    </lineage>
</organism>
<dbReference type="RefSeq" id="WP_153834454.1">
    <property type="nucleotide sequence ID" value="NZ_JBHUMW010000025.1"/>
</dbReference>
<keyword evidence="2" id="KW-1185">Reference proteome</keyword>
<sequence length="184" mass="21586">MKKIITIITFVVLFAFAIITINQPDTQTYAKQNHEYAHKTAGPKQLHVDNIKQAAEANEITHEEIVKLTDTFMDLLVQEIDDHYKVVRFDTKEELLNAFEPYVVKGAVKPYIDYYYEEKEDGLYIVPTETPPWFEKDEDYEKESKDNKVIITQSNENELYGAYTIEIVFKKIDDTWKIVNISHE</sequence>
<reference evidence="1 2" key="1">
    <citation type="submission" date="2019-10" db="EMBL/GenBank/DDBJ databases">
        <title>Gracilibacillus salitolerans sp. nov., a moderate halophile isolated from a saline soil in northwest China.</title>
        <authorList>
            <person name="Gan L."/>
        </authorList>
    </citation>
    <scope>NUCLEOTIDE SEQUENCE [LARGE SCALE GENOMIC DNA]</scope>
    <source>
        <strain evidence="1 2">TP2-8</strain>
    </source>
</reference>
<name>A0A6N7QY78_9BACI</name>
<gene>
    <name evidence="1" type="ORF">GH885_04655</name>
</gene>
<evidence type="ECO:0000313" key="2">
    <source>
        <dbReference type="Proteomes" id="UP000435187"/>
    </source>
</evidence>
<evidence type="ECO:0008006" key="3">
    <source>
        <dbReference type="Google" id="ProtNLM"/>
    </source>
</evidence>